<dbReference type="Pfam" id="PF00724">
    <property type="entry name" value="Oxidored_FMN"/>
    <property type="match status" value="1"/>
</dbReference>
<dbReference type="SUPFAM" id="SSF51395">
    <property type="entry name" value="FMN-linked oxidoreductases"/>
    <property type="match status" value="1"/>
</dbReference>
<feature type="domain" description="NADH:flavin oxidoreductase/NADH oxidase N-terminal" evidence="10">
    <location>
        <begin position="8"/>
        <end position="332"/>
    </location>
</feature>
<sequence>MNLPYPHLLSPLQLGGTTLPNRVLMGSMHTGLEEQPGGFERLAAFYAERVRGGVGLIVTGGVGPNPEGATRAGGALLRTPEEVARHRLVTEAVHAEGGRIALQILHSGRYAKAPAAVAPSPLRAPISPVVPHELTGEEIERTIEDFARTAARAREAGYDGVEIMGSEGYLINEFVAAETNHRTDEWGGCWANRMRLPVEIVRRVRERTGPEFLLIYRLSMLDLVPGGSTVEEVVELARAVEAAGATLLNTGIGWHEARIPTIATVVPRGGFSWVTRRLKGEVGIPLVAVNRINTPETAERVLAEGDADMVSLARPLLADPDFVAKAARGRADAINTCIACNQACLDHTFAGRTASCLVNPRAGHETLLRLGPTRRSERIGVVGAGPAGLAFAVGAAEAGHAVTLFEAEEHIGGQFCMALRIPGKEEYGETLRYYGVRLAELGVDVRLGTPATPAHLDGFDRVVLATGVVPRVPAIEGVDHPSVVGYRDVLQHGAPVGRRVAVLGAGGIGFDVAEYLLHSPGTGTDFYRAWGVDTTLAARGGLVPPAPPRPAREVTLLQRSPGKPGAGLGRTTGWIHRASLKAGGVRTLSGVSYRRIDDDGLHLAVPGPDGAAAVEQVLAVDTVVLCTGQEPLRQLHDALLAAGHDAGAVPVHLIGGADVAAELDAKRAIRQATELVAAIG</sequence>
<keyword evidence="7" id="KW-0560">Oxidoreductase</keyword>
<keyword evidence="5" id="KW-0288">FMN</keyword>
<evidence type="ECO:0000256" key="9">
    <source>
        <dbReference type="ARBA" id="ARBA00023014"/>
    </source>
</evidence>
<reference evidence="13" key="1">
    <citation type="journal article" date="2019" name="Int. J. Syst. Evol. Microbiol.">
        <title>The Global Catalogue of Microorganisms (GCM) 10K type strain sequencing project: providing services to taxonomists for standard genome sequencing and annotation.</title>
        <authorList>
            <consortium name="The Broad Institute Genomics Platform"/>
            <consortium name="The Broad Institute Genome Sequencing Center for Infectious Disease"/>
            <person name="Wu L."/>
            <person name="Ma J."/>
        </authorList>
    </citation>
    <scope>NUCLEOTIDE SEQUENCE [LARGE SCALE GENOMIC DNA]</scope>
    <source>
        <strain evidence="13">CGMCC 4.6946</strain>
    </source>
</reference>
<dbReference type="Gene3D" id="3.40.50.720">
    <property type="entry name" value="NAD(P)-binding Rossmann-like Domain"/>
    <property type="match status" value="1"/>
</dbReference>
<proteinExistence type="inferred from homology"/>
<dbReference type="Gene3D" id="3.50.50.60">
    <property type="entry name" value="FAD/NAD(P)-binding domain"/>
    <property type="match status" value="1"/>
</dbReference>
<dbReference type="Gene3D" id="3.20.20.70">
    <property type="entry name" value="Aldolase class I"/>
    <property type="match status" value="1"/>
</dbReference>
<comment type="similarity">
    <text evidence="3">In the N-terminal section; belongs to the NADH:flavin oxidoreductase/NADH oxidase family.</text>
</comment>
<comment type="caution">
    <text evidence="12">The sequence shown here is derived from an EMBL/GenBank/DDBJ whole genome shotgun (WGS) entry which is preliminary data.</text>
</comment>
<evidence type="ECO:0000256" key="3">
    <source>
        <dbReference type="ARBA" id="ARBA00011048"/>
    </source>
</evidence>
<evidence type="ECO:0000259" key="11">
    <source>
        <dbReference type="Pfam" id="PF07992"/>
    </source>
</evidence>
<dbReference type="Proteomes" id="UP001595797">
    <property type="component" value="Unassembled WGS sequence"/>
</dbReference>
<comment type="cofactor">
    <cofactor evidence="1">
        <name>FMN</name>
        <dbReference type="ChEBI" id="CHEBI:58210"/>
    </cofactor>
</comment>
<evidence type="ECO:0000313" key="13">
    <source>
        <dbReference type="Proteomes" id="UP001595797"/>
    </source>
</evidence>
<evidence type="ECO:0000256" key="8">
    <source>
        <dbReference type="ARBA" id="ARBA00023004"/>
    </source>
</evidence>
<evidence type="ECO:0000256" key="1">
    <source>
        <dbReference type="ARBA" id="ARBA00001917"/>
    </source>
</evidence>
<evidence type="ECO:0000256" key="6">
    <source>
        <dbReference type="ARBA" id="ARBA00022723"/>
    </source>
</evidence>
<dbReference type="Pfam" id="PF07992">
    <property type="entry name" value="Pyr_redox_2"/>
    <property type="match status" value="1"/>
</dbReference>
<feature type="domain" description="FAD/NAD(P)-binding" evidence="11">
    <location>
        <begin position="379"/>
        <end position="642"/>
    </location>
</feature>
<keyword evidence="9" id="KW-0411">Iron-sulfur</keyword>
<dbReference type="InterPro" id="IPR023753">
    <property type="entry name" value="FAD/NAD-binding_dom"/>
</dbReference>
<protein>
    <submittedName>
        <fullName evidence="12">FAD-dependent oxidoreductase</fullName>
    </submittedName>
</protein>
<keyword evidence="4" id="KW-0285">Flavoprotein</keyword>
<evidence type="ECO:0000256" key="7">
    <source>
        <dbReference type="ARBA" id="ARBA00023002"/>
    </source>
</evidence>
<dbReference type="InterPro" id="IPR001155">
    <property type="entry name" value="OxRdtase_FMN_N"/>
</dbReference>
<dbReference type="SUPFAM" id="SSF51905">
    <property type="entry name" value="FAD/NAD(P)-binding domain"/>
    <property type="match status" value="1"/>
</dbReference>
<dbReference type="EMBL" id="JBHSIW010000021">
    <property type="protein sequence ID" value="MFC4904686.1"/>
    <property type="molecule type" value="Genomic_DNA"/>
</dbReference>
<dbReference type="PANTHER" id="PTHR42917">
    <property type="entry name" value="2,4-DIENOYL-COA REDUCTASE"/>
    <property type="match status" value="1"/>
</dbReference>
<keyword evidence="8" id="KW-0408">Iron</keyword>
<evidence type="ECO:0000256" key="2">
    <source>
        <dbReference type="ARBA" id="ARBA00001966"/>
    </source>
</evidence>
<dbReference type="CDD" id="cd02930">
    <property type="entry name" value="DCR_FMN"/>
    <property type="match status" value="1"/>
</dbReference>
<evidence type="ECO:0000259" key="10">
    <source>
        <dbReference type="Pfam" id="PF00724"/>
    </source>
</evidence>
<organism evidence="12 13">
    <name type="scientific">Kocuria oceani</name>
    <dbReference type="NCBI Taxonomy" id="988827"/>
    <lineage>
        <taxon>Bacteria</taxon>
        <taxon>Bacillati</taxon>
        <taxon>Actinomycetota</taxon>
        <taxon>Actinomycetes</taxon>
        <taxon>Micrococcales</taxon>
        <taxon>Micrococcaceae</taxon>
        <taxon>Kocuria</taxon>
    </lineage>
</organism>
<gene>
    <name evidence="12" type="ORF">ACFPCS_14020</name>
</gene>
<accession>A0ABV9TMP7</accession>
<dbReference type="PRINTS" id="PR00368">
    <property type="entry name" value="FADPNR"/>
</dbReference>
<dbReference type="InterPro" id="IPR051793">
    <property type="entry name" value="NADH:flavin_oxidoreductase"/>
</dbReference>
<dbReference type="PANTHER" id="PTHR42917:SF2">
    <property type="entry name" value="2,4-DIENOYL-COA REDUCTASE [(2E)-ENOYL-COA-PRODUCING]"/>
    <property type="match status" value="1"/>
</dbReference>
<dbReference type="SUPFAM" id="SSF51971">
    <property type="entry name" value="Nucleotide-binding domain"/>
    <property type="match status" value="1"/>
</dbReference>
<keyword evidence="6" id="KW-0479">Metal-binding</keyword>
<name>A0ABV9TMP7_9MICC</name>
<comment type="cofactor">
    <cofactor evidence="2">
        <name>[4Fe-4S] cluster</name>
        <dbReference type="ChEBI" id="CHEBI:49883"/>
    </cofactor>
</comment>
<evidence type="ECO:0000313" key="12">
    <source>
        <dbReference type="EMBL" id="MFC4904686.1"/>
    </source>
</evidence>
<dbReference type="RefSeq" id="WP_277550935.1">
    <property type="nucleotide sequence ID" value="NZ_JARAMH010000005.1"/>
</dbReference>
<evidence type="ECO:0000256" key="4">
    <source>
        <dbReference type="ARBA" id="ARBA00022630"/>
    </source>
</evidence>
<dbReference type="InterPro" id="IPR013785">
    <property type="entry name" value="Aldolase_TIM"/>
</dbReference>
<dbReference type="InterPro" id="IPR036188">
    <property type="entry name" value="FAD/NAD-bd_sf"/>
</dbReference>
<keyword evidence="13" id="KW-1185">Reference proteome</keyword>
<evidence type="ECO:0000256" key="5">
    <source>
        <dbReference type="ARBA" id="ARBA00022643"/>
    </source>
</evidence>